<dbReference type="EMBL" id="SBJO01000006">
    <property type="protein sequence ID" value="KAF9764867.1"/>
    <property type="molecule type" value="Genomic_DNA"/>
</dbReference>
<proteinExistence type="predicted"/>
<comment type="caution">
    <text evidence="1">The sequence shown here is derived from an EMBL/GenBank/DDBJ whole genome shotgun (WGS) entry which is preliminary data.</text>
</comment>
<reference evidence="1 2" key="1">
    <citation type="journal article" date="2020" name="Genome Biol. Evol.">
        <title>Comparative genomics of strictly vertically transmitted, feminizing microsporidia endosymbionts of amphipod crustaceans.</title>
        <authorList>
            <person name="Cormier A."/>
            <person name="Chebbi M.A."/>
            <person name="Giraud I."/>
            <person name="Wattier R."/>
            <person name="Teixeira M."/>
            <person name="Gilbert C."/>
            <person name="Rigaud T."/>
            <person name="Cordaux R."/>
        </authorList>
    </citation>
    <scope>NUCLEOTIDE SEQUENCE [LARGE SCALE GENOMIC DNA]</scope>
    <source>
        <strain evidence="1 2">Ou3-Ou53</strain>
    </source>
</reference>
<gene>
    <name evidence="1" type="ORF">NGRA_0198</name>
</gene>
<evidence type="ECO:0000313" key="1">
    <source>
        <dbReference type="EMBL" id="KAF9764867.1"/>
    </source>
</evidence>
<protein>
    <submittedName>
        <fullName evidence="1">Uncharacterized protein</fullName>
    </submittedName>
</protein>
<dbReference type="Proteomes" id="UP000740883">
    <property type="component" value="Unassembled WGS sequence"/>
</dbReference>
<organism evidence="1 2">
    <name type="scientific">Nosema granulosis</name>
    <dbReference type="NCBI Taxonomy" id="83296"/>
    <lineage>
        <taxon>Eukaryota</taxon>
        <taxon>Fungi</taxon>
        <taxon>Fungi incertae sedis</taxon>
        <taxon>Microsporidia</taxon>
        <taxon>Nosematidae</taxon>
        <taxon>Nosema</taxon>
    </lineage>
</organism>
<name>A0A9P6H0V1_9MICR</name>
<keyword evidence="2" id="KW-1185">Reference proteome</keyword>
<accession>A0A9P6H0V1</accession>
<dbReference type="AlphaFoldDB" id="A0A9P6H0V1"/>
<evidence type="ECO:0000313" key="2">
    <source>
        <dbReference type="Proteomes" id="UP000740883"/>
    </source>
</evidence>
<sequence length="281" mass="32524">MGEADSSKIESSSFSFLNFNWGETTNKEPKDLVYPNILDPNLKDYYLELSSSLESFISKTTPTFTYRLVDDSVVNIVVFSTGEKVLEISIVDFELIEFYCVADKKITIVLNRENFRRKNTSKANKEYKKRVLGGENIVCSENKYEEWMFKIFDTQIKHQHNFIFVDTPEDLIRDIKNLVKSLKTENVFVPKIKSYKPEKKIEHFEEILLKIPGIGKCAAKTISTKFKTLPTFYTTLLRGGLENLVIWDEENGKGRPLGKHQSEKLKRAFLTEDSSVLLQEF</sequence>
<dbReference type="OrthoDB" id="2196332at2759"/>